<gene>
    <name evidence="1" type="ORF">A2909_01930</name>
</gene>
<dbReference type="Proteomes" id="UP000178302">
    <property type="component" value="Unassembled WGS sequence"/>
</dbReference>
<proteinExistence type="predicted"/>
<name>A0A1G2LSB2_9BACT</name>
<evidence type="ECO:0000313" key="1">
    <source>
        <dbReference type="EMBL" id="OHA13759.1"/>
    </source>
</evidence>
<reference evidence="1 2" key="1">
    <citation type="journal article" date="2016" name="Nat. Commun.">
        <title>Thousands of microbial genomes shed light on interconnected biogeochemical processes in an aquifer system.</title>
        <authorList>
            <person name="Anantharaman K."/>
            <person name="Brown C.T."/>
            <person name="Hug L.A."/>
            <person name="Sharon I."/>
            <person name="Castelle C.J."/>
            <person name="Probst A.J."/>
            <person name="Thomas B.C."/>
            <person name="Singh A."/>
            <person name="Wilkins M.J."/>
            <person name="Karaoz U."/>
            <person name="Brodie E.L."/>
            <person name="Williams K.H."/>
            <person name="Hubbard S.S."/>
            <person name="Banfield J.F."/>
        </authorList>
    </citation>
    <scope>NUCLEOTIDE SEQUENCE [LARGE SCALE GENOMIC DNA]</scope>
</reference>
<dbReference type="AlphaFoldDB" id="A0A1G2LSB2"/>
<evidence type="ECO:0000313" key="2">
    <source>
        <dbReference type="Proteomes" id="UP000178302"/>
    </source>
</evidence>
<organism evidence="1 2">
    <name type="scientific">Candidatus Tagabacteria bacterium RIFCSPLOWO2_01_FULL_39_11</name>
    <dbReference type="NCBI Taxonomy" id="1802295"/>
    <lineage>
        <taxon>Bacteria</taxon>
        <taxon>Candidatus Tagaibacteriota</taxon>
    </lineage>
</organism>
<comment type="caution">
    <text evidence="1">The sequence shown here is derived from an EMBL/GenBank/DDBJ whole genome shotgun (WGS) entry which is preliminary data.</text>
</comment>
<accession>A0A1G2LSB2</accession>
<dbReference type="EMBL" id="MHQZ01000024">
    <property type="protein sequence ID" value="OHA13759.1"/>
    <property type="molecule type" value="Genomic_DNA"/>
</dbReference>
<sequence length="90" mass="10293">MLFGREFFIIDIIYLKNGFAGEIERILSETVAARTIRIGDTMSFEKAVAAEICRLEPECILRWVLHERGTKETIIFIGTRGRNFGILGEE</sequence>
<protein>
    <submittedName>
        <fullName evidence="1">Uncharacterized protein</fullName>
    </submittedName>
</protein>